<keyword evidence="1" id="KW-1133">Transmembrane helix</keyword>
<dbReference type="Proteomes" id="UP000815846">
    <property type="component" value="Unassembled WGS sequence"/>
</dbReference>
<dbReference type="RefSeq" id="WP_101342775.1">
    <property type="nucleotide sequence ID" value="NZ_PJAI02000044.1"/>
</dbReference>
<evidence type="ECO:0000313" key="3">
    <source>
        <dbReference type="Proteomes" id="UP000815846"/>
    </source>
</evidence>
<keyword evidence="3" id="KW-1185">Reference proteome</keyword>
<feature type="transmembrane region" description="Helical" evidence="1">
    <location>
        <begin position="39"/>
        <end position="61"/>
    </location>
</feature>
<feature type="transmembrane region" description="Helical" evidence="1">
    <location>
        <begin position="15"/>
        <end position="33"/>
    </location>
</feature>
<accession>A0ABY3MSL1</accession>
<gene>
    <name evidence="2" type="ORF">CWS31_017005</name>
</gene>
<comment type="caution">
    <text evidence="2">The sequence shown here is derived from an EMBL/GenBank/DDBJ whole genome shotgun (WGS) entry which is preliminary data.</text>
</comment>
<keyword evidence="1" id="KW-0472">Membrane</keyword>
<evidence type="ECO:0000313" key="2">
    <source>
        <dbReference type="EMBL" id="TYK64184.1"/>
    </source>
</evidence>
<keyword evidence="1" id="KW-0812">Transmembrane</keyword>
<evidence type="ECO:0000256" key="1">
    <source>
        <dbReference type="SAM" id="Phobius"/>
    </source>
</evidence>
<proteinExistence type="predicted"/>
<organism evidence="2 3">
    <name type="scientific">Colwellia echini</name>
    <dbReference type="NCBI Taxonomy" id="1982103"/>
    <lineage>
        <taxon>Bacteria</taxon>
        <taxon>Pseudomonadati</taxon>
        <taxon>Pseudomonadota</taxon>
        <taxon>Gammaproteobacteria</taxon>
        <taxon>Alteromonadales</taxon>
        <taxon>Colwelliaceae</taxon>
        <taxon>Colwellia</taxon>
    </lineage>
</organism>
<sequence length="147" mass="16488">MYKISQSVINKRKRGPYIVALYVIGLATLFSLPSKGEDFDWLGFAFIFGITAVIAVGSNILGTKRFLALAKNHEIHILKEGLKSIQQDGYNVLPWESVTGVKQKLKNDNVIKLVLKTSSGSLELSNYDKLNELSLGLKQYIKTELWQ</sequence>
<protein>
    <submittedName>
        <fullName evidence="2">BCD family MFS transporter</fullName>
    </submittedName>
</protein>
<reference evidence="2 3" key="1">
    <citation type="submission" date="2019-08" db="EMBL/GenBank/DDBJ databases">
        <title>Microbe sample from Colwellia echini.</title>
        <authorList>
            <person name="Christiansen L."/>
            <person name="Pathiraja D."/>
            <person name="Schultz-Johansen M."/>
            <person name="Choi I.-G."/>
            <person name="Stougaard P."/>
        </authorList>
    </citation>
    <scope>NUCLEOTIDE SEQUENCE [LARGE SCALE GENOMIC DNA]</scope>
    <source>
        <strain evidence="2 3">A3</strain>
    </source>
</reference>
<dbReference type="EMBL" id="PJAI02000044">
    <property type="protein sequence ID" value="TYK64184.1"/>
    <property type="molecule type" value="Genomic_DNA"/>
</dbReference>
<name>A0ABY3MSL1_9GAMM</name>